<organism evidence="2 3">
    <name type="scientific">Cocleimonas flava</name>
    <dbReference type="NCBI Taxonomy" id="634765"/>
    <lineage>
        <taxon>Bacteria</taxon>
        <taxon>Pseudomonadati</taxon>
        <taxon>Pseudomonadota</taxon>
        <taxon>Gammaproteobacteria</taxon>
        <taxon>Thiotrichales</taxon>
        <taxon>Thiotrichaceae</taxon>
        <taxon>Cocleimonas</taxon>
    </lineage>
</organism>
<dbReference type="SUPFAM" id="SSF55136">
    <property type="entry name" value="Probable bacterial effector-binding domain"/>
    <property type="match status" value="1"/>
</dbReference>
<proteinExistence type="predicted"/>
<feature type="domain" description="AraC effector-binding" evidence="1">
    <location>
        <begin position="154"/>
        <end position="310"/>
    </location>
</feature>
<gene>
    <name evidence="2" type="ORF">EV695_1575</name>
</gene>
<dbReference type="Proteomes" id="UP000294887">
    <property type="component" value="Unassembled WGS sequence"/>
</dbReference>
<sequence length="310" mass="35422">MPAYQVKRSTVINKPIADVKASLIDFRQWPIWSPWLIMEPDSQLNYSDTQSQVGASYNWDGTLVGAGEMVLEEITDQQLAMDLQFKRPFTSTAKVFFDLEKQDQSTTRVTWTMNSHFPFLLFFVAKKIKAHIGMDYERGLKMLKDYLETGTVSSKVEIEGKTKIQEQHFIGLERTCAITDLSQVMRDDFSYLFNYMKEQDISLTSSPLKIVKSVDPLSKMTSFVCAVPVNKEMEVTPPLIAGFLKEQNGLKITHTGFYEHLGNAWSTAMAYSGNHRIKTRRNPLGYEFYLNDPANTDQADLLTEVILPIR</sequence>
<comment type="caution">
    <text evidence="2">The sequence shown here is derived from an EMBL/GenBank/DDBJ whole genome shotgun (WGS) entry which is preliminary data.</text>
</comment>
<dbReference type="AlphaFoldDB" id="A0A4R1EZZ1"/>
<dbReference type="Gene3D" id="3.20.80.10">
    <property type="entry name" value="Regulatory factor, effector binding domain"/>
    <property type="match status" value="1"/>
</dbReference>
<dbReference type="InterPro" id="IPR011256">
    <property type="entry name" value="Reg_factor_effector_dom_sf"/>
</dbReference>
<keyword evidence="3" id="KW-1185">Reference proteome</keyword>
<evidence type="ECO:0000313" key="2">
    <source>
        <dbReference type="EMBL" id="TCJ87073.1"/>
    </source>
</evidence>
<dbReference type="Gene3D" id="3.30.530.20">
    <property type="match status" value="1"/>
</dbReference>
<evidence type="ECO:0000313" key="3">
    <source>
        <dbReference type="Proteomes" id="UP000294887"/>
    </source>
</evidence>
<evidence type="ECO:0000259" key="1">
    <source>
        <dbReference type="SMART" id="SM00871"/>
    </source>
</evidence>
<accession>A0A4R1EZZ1</accession>
<dbReference type="InterPro" id="IPR023393">
    <property type="entry name" value="START-like_dom_sf"/>
</dbReference>
<dbReference type="InterPro" id="IPR029442">
    <property type="entry name" value="GyrI-like"/>
</dbReference>
<dbReference type="RefSeq" id="WP_131905381.1">
    <property type="nucleotide sequence ID" value="NZ_BAAAFU010000004.1"/>
</dbReference>
<dbReference type="InterPro" id="IPR010499">
    <property type="entry name" value="AraC_E-bd"/>
</dbReference>
<name>A0A4R1EZZ1_9GAMM</name>
<dbReference type="Pfam" id="PF06445">
    <property type="entry name" value="GyrI-like"/>
    <property type="match status" value="1"/>
</dbReference>
<dbReference type="EMBL" id="SMFQ01000003">
    <property type="protein sequence ID" value="TCJ87073.1"/>
    <property type="molecule type" value="Genomic_DNA"/>
</dbReference>
<dbReference type="CDD" id="cd07818">
    <property type="entry name" value="SRPBCC_1"/>
    <property type="match status" value="1"/>
</dbReference>
<dbReference type="SUPFAM" id="SSF55961">
    <property type="entry name" value="Bet v1-like"/>
    <property type="match status" value="1"/>
</dbReference>
<protein>
    <submittedName>
        <fullName evidence="2">GyrI-like small molecule binding protein</fullName>
    </submittedName>
</protein>
<dbReference type="OrthoDB" id="9807923at2"/>
<reference evidence="2 3" key="1">
    <citation type="submission" date="2019-03" db="EMBL/GenBank/DDBJ databases">
        <title>Genomic Encyclopedia of Type Strains, Phase IV (KMG-IV): sequencing the most valuable type-strain genomes for metagenomic binning, comparative biology and taxonomic classification.</title>
        <authorList>
            <person name="Goeker M."/>
        </authorList>
    </citation>
    <scope>NUCLEOTIDE SEQUENCE [LARGE SCALE GENOMIC DNA]</scope>
    <source>
        <strain evidence="2 3">DSM 24830</strain>
    </source>
</reference>
<dbReference type="SMART" id="SM00871">
    <property type="entry name" value="AraC_E_bind"/>
    <property type="match status" value="1"/>
</dbReference>